<evidence type="ECO:0000256" key="1">
    <source>
        <dbReference type="SAM" id="MobiDB-lite"/>
    </source>
</evidence>
<dbReference type="PANTHER" id="PTHR47592:SF27">
    <property type="entry name" value="OS08G0421700 PROTEIN"/>
    <property type="match status" value="1"/>
</dbReference>
<protein>
    <recommendedName>
        <fullName evidence="2">Retrovirus-related Pol polyprotein from transposon TNT 1-94-like beta-barrel domain-containing protein</fullName>
    </recommendedName>
</protein>
<gene>
    <name evidence="3" type="ORF">CIPAW_01G048700</name>
</gene>
<feature type="region of interest" description="Disordered" evidence="1">
    <location>
        <begin position="61"/>
        <end position="88"/>
    </location>
</feature>
<name>A0A8T1RJ03_CARIL</name>
<reference evidence="3" key="1">
    <citation type="submission" date="2020-12" db="EMBL/GenBank/DDBJ databases">
        <title>WGS assembly of Carya illinoinensis cv. Pawnee.</title>
        <authorList>
            <person name="Platts A."/>
            <person name="Shu S."/>
            <person name="Wright S."/>
            <person name="Barry K."/>
            <person name="Edger P."/>
            <person name="Pires J.C."/>
            <person name="Schmutz J."/>
        </authorList>
    </citation>
    <scope>NUCLEOTIDE SEQUENCE</scope>
    <source>
        <tissue evidence="3">Leaf</tissue>
    </source>
</reference>
<sequence>MLRPPVPAYSEVVTLLESYTDRYKLDVNNSSMVFYGQKQSKNKKPTATSGFFTSKGKGFVQGSSAGSKSNTPQTQNYSNNHRASSSNHGYANRQEITCQICNKRNHTALKCFERFNHSFTDDNLPQSFATIKLEERHENTSWHLDIGATDHMIANEGILHSLTPYQGHDGIMVGNGKVLPITHVGQAIVGSSNSQLLLNDVLVVPEIKKNLLSVSKLTTAYPLQFEFDGTGFVLKDRET</sequence>
<evidence type="ECO:0000313" key="4">
    <source>
        <dbReference type="Proteomes" id="UP000811609"/>
    </source>
</evidence>
<dbReference type="Pfam" id="PF22936">
    <property type="entry name" value="Pol_BBD"/>
    <property type="match status" value="1"/>
</dbReference>
<comment type="caution">
    <text evidence="3">The sequence shown here is derived from an EMBL/GenBank/DDBJ whole genome shotgun (WGS) entry which is preliminary data.</text>
</comment>
<evidence type="ECO:0000313" key="3">
    <source>
        <dbReference type="EMBL" id="KAG6666675.1"/>
    </source>
</evidence>
<dbReference type="InterPro" id="IPR054722">
    <property type="entry name" value="PolX-like_BBD"/>
</dbReference>
<dbReference type="EMBL" id="CM031809">
    <property type="protein sequence ID" value="KAG6666675.1"/>
    <property type="molecule type" value="Genomic_DNA"/>
</dbReference>
<keyword evidence="4" id="KW-1185">Reference proteome</keyword>
<dbReference type="Proteomes" id="UP000811609">
    <property type="component" value="Chromosome 1"/>
</dbReference>
<dbReference type="AlphaFoldDB" id="A0A8T1RJ03"/>
<evidence type="ECO:0000259" key="2">
    <source>
        <dbReference type="Pfam" id="PF22936"/>
    </source>
</evidence>
<proteinExistence type="predicted"/>
<dbReference type="PANTHER" id="PTHR47592">
    <property type="entry name" value="PBF68 PROTEIN"/>
    <property type="match status" value="1"/>
</dbReference>
<feature type="domain" description="Retrovirus-related Pol polyprotein from transposon TNT 1-94-like beta-barrel" evidence="2">
    <location>
        <begin position="142"/>
        <end position="219"/>
    </location>
</feature>
<accession>A0A8T1RJ03</accession>
<organism evidence="3 4">
    <name type="scientific">Carya illinoinensis</name>
    <name type="common">Pecan</name>
    <dbReference type="NCBI Taxonomy" id="32201"/>
    <lineage>
        <taxon>Eukaryota</taxon>
        <taxon>Viridiplantae</taxon>
        <taxon>Streptophyta</taxon>
        <taxon>Embryophyta</taxon>
        <taxon>Tracheophyta</taxon>
        <taxon>Spermatophyta</taxon>
        <taxon>Magnoliopsida</taxon>
        <taxon>eudicotyledons</taxon>
        <taxon>Gunneridae</taxon>
        <taxon>Pentapetalae</taxon>
        <taxon>rosids</taxon>
        <taxon>fabids</taxon>
        <taxon>Fagales</taxon>
        <taxon>Juglandaceae</taxon>
        <taxon>Carya</taxon>
    </lineage>
</organism>